<evidence type="ECO:0000256" key="4">
    <source>
        <dbReference type="ARBA" id="ARBA00022475"/>
    </source>
</evidence>
<feature type="transmembrane region" description="Helical" evidence="8">
    <location>
        <begin position="145"/>
        <end position="167"/>
    </location>
</feature>
<feature type="transmembrane region" description="Helical" evidence="8">
    <location>
        <begin position="212"/>
        <end position="228"/>
    </location>
</feature>
<evidence type="ECO:0000259" key="9">
    <source>
        <dbReference type="PROSITE" id="PS50850"/>
    </source>
</evidence>
<feature type="transmembrane region" description="Helical" evidence="8">
    <location>
        <begin position="404"/>
        <end position="427"/>
    </location>
</feature>
<feature type="transmembrane region" description="Helical" evidence="8">
    <location>
        <begin position="173"/>
        <end position="191"/>
    </location>
</feature>
<evidence type="ECO:0000256" key="2">
    <source>
        <dbReference type="ARBA" id="ARBA00008537"/>
    </source>
</evidence>
<feature type="transmembrane region" description="Helical" evidence="8">
    <location>
        <begin position="20"/>
        <end position="43"/>
    </location>
</feature>
<evidence type="ECO:0000256" key="5">
    <source>
        <dbReference type="ARBA" id="ARBA00022692"/>
    </source>
</evidence>
<dbReference type="SUPFAM" id="SSF103473">
    <property type="entry name" value="MFS general substrate transporter"/>
    <property type="match status" value="1"/>
</dbReference>
<feature type="transmembrane region" description="Helical" evidence="8">
    <location>
        <begin position="278"/>
        <end position="301"/>
    </location>
</feature>
<feature type="transmembrane region" description="Helical" evidence="8">
    <location>
        <begin position="63"/>
        <end position="81"/>
    </location>
</feature>
<dbReference type="AlphaFoldDB" id="A0A1N6MAR2"/>
<dbReference type="PANTHER" id="PTHR42718">
    <property type="entry name" value="MAJOR FACILITATOR SUPERFAMILY MULTIDRUG TRANSPORTER MFSC"/>
    <property type="match status" value="1"/>
</dbReference>
<feature type="domain" description="Major facilitator superfamily (MFS) profile" evidence="9">
    <location>
        <begin position="21"/>
        <end position="471"/>
    </location>
</feature>
<sequence length="473" mass="50393">MTLFMSEPGDNGLPGKQRLFAMLAVMVTTAMNVFDGSMINIALPQMAKSLGVSASDAVWVANGYLLAVAMSLAIFSALATRIGFRKQFICGLIVFTLSSAGCALSSSLSQLVVMRYIQGIGGAATLSIAPALLRTIFPSRLLGRILGLNALLIATCTAIAPLISGTLLVTLNWSWLFMINVPLGIVAIAFAKQFLPKPEQLDTRPLDKIGSLLSVIMLGSTILCANAFSKHGSGYHEQQAFLYAITALVSGVAFIFHQRKSTAPLFPLDMFSNQRFSLSAMTSFVSFIAQGITFIALPFLYESVYGYSPLTSALLFLPWPVGIMLTAPHAGRLADKKSPPIISTFGLIVFGVGLLLLIGLPSTPSVLDIIWRSLVCGVGFGLFQSPNNREMMANVDEKYSSFASGVLAMMRTFGQCLGTAIIGIMLSQADFVNSEQTPFSAANAVHLGLWFASGAVLLASLLSVSRLKRAAST</sequence>
<dbReference type="OrthoDB" id="9812221at2"/>
<keyword evidence="4" id="KW-1003">Cell membrane</keyword>
<accession>A0A1N6MAR2</accession>
<evidence type="ECO:0000313" key="11">
    <source>
        <dbReference type="Proteomes" id="UP000184774"/>
    </source>
</evidence>
<dbReference type="InterPro" id="IPR011701">
    <property type="entry name" value="MFS"/>
</dbReference>
<dbReference type="PANTHER" id="PTHR42718:SF9">
    <property type="entry name" value="MAJOR FACILITATOR SUPERFAMILY MULTIDRUG TRANSPORTER MFSC"/>
    <property type="match status" value="1"/>
</dbReference>
<feature type="transmembrane region" description="Helical" evidence="8">
    <location>
        <begin position="88"/>
        <end position="107"/>
    </location>
</feature>
<evidence type="ECO:0000256" key="8">
    <source>
        <dbReference type="SAM" id="Phobius"/>
    </source>
</evidence>
<dbReference type="NCBIfam" id="TIGR00711">
    <property type="entry name" value="efflux_EmrB"/>
    <property type="match status" value="1"/>
</dbReference>
<evidence type="ECO:0000256" key="6">
    <source>
        <dbReference type="ARBA" id="ARBA00022989"/>
    </source>
</evidence>
<dbReference type="Gene3D" id="1.20.1250.20">
    <property type="entry name" value="MFS general substrate transporter like domains"/>
    <property type="match status" value="1"/>
</dbReference>
<gene>
    <name evidence="10" type="primary">emrB_2</name>
    <name evidence="10" type="ORF">VSP9026_04345</name>
</gene>
<dbReference type="EMBL" id="FSSB01000032">
    <property type="protein sequence ID" value="SIO96542.1"/>
    <property type="molecule type" value="Genomic_DNA"/>
</dbReference>
<feature type="transmembrane region" description="Helical" evidence="8">
    <location>
        <begin position="240"/>
        <end position="257"/>
    </location>
</feature>
<feature type="transmembrane region" description="Helical" evidence="8">
    <location>
        <begin position="447"/>
        <end position="464"/>
    </location>
</feature>
<name>A0A1N6MAR2_9VIBR</name>
<keyword evidence="3" id="KW-0813">Transport</keyword>
<dbReference type="GO" id="GO:0022857">
    <property type="term" value="F:transmembrane transporter activity"/>
    <property type="evidence" value="ECO:0007669"/>
    <property type="project" value="InterPro"/>
</dbReference>
<evidence type="ECO:0000313" key="10">
    <source>
        <dbReference type="EMBL" id="SIO96542.1"/>
    </source>
</evidence>
<protein>
    <submittedName>
        <fullName evidence="10">Multidrug export protein EmrB</fullName>
    </submittedName>
</protein>
<organism evidence="10 11">
    <name type="scientific">Vibrio spartinae</name>
    <dbReference type="NCBI Taxonomy" id="1918945"/>
    <lineage>
        <taxon>Bacteria</taxon>
        <taxon>Pseudomonadati</taxon>
        <taxon>Pseudomonadota</taxon>
        <taxon>Gammaproteobacteria</taxon>
        <taxon>Vibrionales</taxon>
        <taxon>Vibrionaceae</taxon>
        <taxon>Vibrio</taxon>
    </lineage>
</organism>
<dbReference type="Pfam" id="PF07690">
    <property type="entry name" value="MFS_1"/>
    <property type="match status" value="1"/>
</dbReference>
<dbReference type="PRINTS" id="PR01036">
    <property type="entry name" value="TCRTETB"/>
</dbReference>
<comment type="similarity">
    <text evidence="2">Belongs to the major facilitator superfamily. EmrB family.</text>
</comment>
<evidence type="ECO:0000256" key="7">
    <source>
        <dbReference type="ARBA" id="ARBA00023136"/>
    </source>
</evidence>
<evidence type="ECO:0000256" key="1">
    <source>
        <dbReference type="ARBA" id="ARBA00004651"/>
    </source>
</evidence>
<keyword evidence="7 8" id="KW-0472">Membrane</keyword>
<feature type="transmembrane region" description="Helical" evidence="8">
    <location>
        <begin position="366"/>
        <end position="383"/>
    </location>
</feature>
<dbReference type="PROSITE" id="PS50850">
    <property type="entry name" value="MFS"/>
    <property type="match status" value="1"/>
</dbReference>
<dbReference type="RefSeq" id="WP_074374978.1">
    <property type="nucleotide sequence ID" value="NZ_AP024907.1"/>
</dbReference>
<dbReference type="InterPro" id="IPR004638">
    <property type="entry name" value="EmrB-like"/>
</dbReference>
<feature type="transmembrane region" description="Helical" evidence="8">
    <location>
        <begin position="307"/>
        <end position="327"/>
    </location>
</feature>
<dbReference type="CDD" id="cd17321">
    <property type="entry name" value="MFS_MMR_MDR_like"/>
    <property type="match status" value="1"/>
</dbReference>
<dbReference type="GO" id="GO:0005886">
    <property type="term" value="C:plasma membrane"/>
    <property type="evidence" value="ECO:0007669"/>
    <property type="project" value="UniProtKB-SubCell"/>
</dbReference>
<keyword evidence="5 8" id="KW-0812">Transmembrane</keyword>
<keyword evidence="6 8" id="KW-1133">Transmembrane helix</keyword>
<proteinExistence type="inferred from homology"/>
<feature type="transmembrane region" description="Helical" evidence="8">
    <location>
        <begin position="113"/>
        <end position="133"/>
    </location>
</feature>
<dbReference type="InterPro" id="IPR036259">
    <property type="entry name" value="MFS_trans_sf"/>
</dbReference>
<reference evidence="10 11" key="1">
    <citation type="submission" date="2016-12" db="EMBL/GenBank/DDBJ databases">
        <authorList>
            <person name="Song W.-J."/>
            <person name="Kurnit D.M."/>
        </authorList>
    </citation>
    <scope>NUCLEOTIDE SEQUENCE [LARGE SCALE GENOMIC DNA]</scope>
    <source>
        <strain evidence="10 11">CECT 9026</strain>
    </source>
</reference>
<evidence type="ECO:0000256" key="3">
    <source>
        <dbReference type="ARBA" id="ARBA00022448"/>
    </source>
</evidence>
<dbReference type="InterPro" id="IPR020846">
    <property type="entry name" value="MFS_dom"/>
</dbReference>
<feature type="transmembrane region" description="Helical" evidence="8">
    <location>
        <begin position="339"/>
        <end position="360"/>
    </location>
</feature>
<dbReference type="Proteomes" id="UP000184774">
    <property type="component" value="Unassembled WGS sequence"/>
</dbReference>
<comment type="subcellular location">
    <subcellularLocation>
        <location evidence="1">Cell membrane</location>
        <topology evidence="1">Multi-pass membrane protein</topology>
    </subcellularLocation>
</comment>
<dbReference type="Gene3D" id="1.20.1720.10">
    <property type="entry name" value="Multidrug resistance protein D"/>
    <property type="match status" value="1"/>
</dbReference>